<feature type="transmembrane region" description="Helical" evidence="1">
    <location>
        <begin position="12"/>
        <end position="33"/>
    </location>
</feature>
<keyword evidence="1" id="KW-0472">Membrane</keyword>
<reference evidence="3" key="1">
    <citation type="submission" date="2022-11" db="UniProtKB">
        <authorList>
            <consortium name="WormBaseParasite"/>
        </authorList>
    </citation>
    <scope>IDENTIFICATION</scope>
</reference>
<accession>A0A914CU77</accession>
<name>A0A914CU77_9BILA</name>
<evidence type="ECO:0000256" key="1">
    <source>
        <dbReference type="SAM" id="Phobius"/>
    </source>
</evidence>
<feature type="transmembrane region" description="Helical" evidence="1">
    <location>
        <begin position="39"/>
        <end position="64"/>
    </location>
</feature>
<organism evidence="2 3">
    <name type="scientific">Acrobeloides nanus</name>
    <dbReference type="NCBI Taxonomy" id="290746"/>
    <lineage>
        <taxon>Eukaryota</taxon>
        <taxon>Metazoa</taxon>
        <taxon>Ecdysozoa</taxon>
        <taxon>Nematoda</taxon>
        <taxon>Chromadorea</taxon>
        <taxon>Rhabditida</taxon>
        <taxon>Tylenchina</taxon>
        <taxon>Cephalobomorpha</taxon>
        <taxon>Cephaloboidea</taxon>
        <taxon>Cephalobidae</taxon>
        <taxon>Acrobeloides</taxon>
    </lineage>
</organism>
<protein>
    <submittedName>
        <fullName evidence="3">Uncharacterized protein</fullName>
    </submittedName>
</protein>
<keyword evidence="1" id="KW-0812">Transmembrane</keyword>
<evidence type="ECO:0000313" key="2">
    <source>
        <dbReference type="Proteomes" id="UP000887540"/>
    </source>
</evidence>
<keyword evidence="2" id="KW-1185">Reference proteome</keyword>
<dbReference type="WBParaSite" id="ACRNAN_scaffold14076.g22845.t1">
    <property type="protein sequence ID" value="ACRNAN_scaffold14076.g22845.t1"/>
    <property type="gene ID" value="ACRNAN_scaffold14076.g22845"/>
</dbReference>
<evidence type="ECO:0000313" key="3">
    <source>
        <dbReference type="WBParaSite" id="ACRNAN_scaffold14076.g22845.t1"/>
    </source>
</evidence>
<dbReference type="Proteomes" id="UP000887540">
    <property type="component" value="Unplaced"/>
</dbReference>
<sequence>MQLMLYNSVLIQGWNFIVLILTSVGLICMFVVLEIRKTAIMVQLLIAFMEIHGVSDLCFIMYFITPYRRYIKEKIFCRKKPNQVIPKQLTTTMPATVIVKPR</sequence>
<proteinExistence type="predicted"/>
<keyword evidence="1" id="KW-1133">Transmembrane helix</keyword>
<dbReference type="AlphaFoldDB" id="A0A914CU77"/>